<dbReference type="PANTHER" id="PTHR30632">
    <property type="entry name" value="MOLYBDATE-BINDING PERIPLASMIC PROTEIN"/>
    <property type="match status" value="1"/>
</dbReference>
<dbReference type="InterPro" id="IPR005950">
    <property type="entry name" value="ModA"/>
</dbReference>
<proteinExistence type="inferred from homology"/>
<feature type="region of interest" description="Disordered" evidence="4">
    <location>
        <begin position="27"/>
        <end position="47"/>
    </location>
</feature>
<dbReference type="NCBIfam" id="TIGR01256">
    <property type="entry name" value="modA"/>
    <property type="match status" value="1"/>
</dbReference>
<evidence type="ECO:0000256" key="5">
    <source>
        <dbReference type="SAM" id="SignalP"/>
    </source>
</evidence>
<dbReference type="Gene3D" id="3.40.190.10">
    <property type="entry name" value="Periplasmic binding protein-like II"/>
    <property type="match status" value="2"/>
</dbReference>
<dbReference type="PIRSF" id="PIRSF004846">
    <property type="entry name" value="ModA"/>
    <property type="match status" value="1"/>
</dbReference>
<evidence type="ECO:0000313" key="7">
    <source>
        <dbReference type="Proteomes" id="UP001499938"/>
    </source>
</evidence>
<dbReference type="EMBL" id="BAAAPO010000026">
    <property type="protein sequence ID" value="GAA1792619.1"/>
    <property type="molecule type" value="Genomic_DNA"/>
</dbReference>
<dbReference type="RefSeq" id="WP_344083501.1">
    <property type="nucleotide sequence ID" value="NZ_BAAAPO010000026.1"/>
</dbReference>
<keyword evidence="2" id="KW-0479">Metal-binding</keyword>
<evidence type="ECO:0000256" key="3">
    <source>
        <dbReference type="ARBA" id="ARBA00022729"/>
    </source>
</evidence>
<reference evidence="6 7" key="1">
    <citation type="journal article" date="2019" name="Int. J. Syst. Evol. Microbiol.">
        <title>The Global Catalogue of Microorganisms (GCM) 10K type strain sequencing project: providing services to taxonomists for standard genome sequencing and annotation.</title>
        <authorList>
            <consortium name="The Broad Institute Genomics Platform"/>
            <consortium name="The Broad Institute Genome Sequencing Center for Infectious Disease"/>
            <person name="Wu L."/>
            <person name="Ma J."/>
        </authorList>
    </citation>
    <scope>NUCLEOTIDE SEQUENCE [LARGE SCALE GENOMIC DNA]</scope>
    <source>
        <strain evidence="6 7">JCM 15592</strain>
    </source>
</reference>
<accession>A0ABN2LL87</accession>
<organism evidence="6 7">
    <name type="scientific">Nostocoides veronense</name>
    <dbReference type="NCBI Taxonomy" id="330836"/>
    <lineage>
        <taxon>Bacteria</taxon>
        <taxon>Bacillati</taxon>
        <taxon>Actinomycetota</taxon>
        <taxon>Actinomycetes</taxon>
        <taxon>Micrococcales</taxon>
        <taxon>Intrasporangiaceae</taxon>
        <taxon>Nostocoides</taxon>
    </lineage>
</organism>
<dbReference type="SUPFAM" id="SSF53850">
    <property type="entry name" value="Periplasmic binding protein-like II"/>
    <property type="match status" value="1"/>
</dbReference>
<evidence type="ECO:0000256" key="1">
    <source>
        <dbReference type="ARBA" id="ARBA00009175"/>
    </source>
</evidence>
<keyword evidence="7" id="KW-1185">Reference proteome</keyword>
<dbReference type="Proteomes" id="UP001499938">
    <property type="component" value="Unassembled WGS sequence"/>
</dbReference>
<feature type="signal peptide" evidence="5">
    <location>
        <begin position="1"/>
        <end position="28"/>
    </location>
</feature>
<dbReference type="InterPro" id="IPR050682">
    <property type="entry name" value="ModA/WtpA"/>
</dbReference>
<sequence>MTRPTRILLGASLLALTGLAGCSSGSTATTSSTSTSSSSSSSSSSTQAGATGELTVLAAASLRDVFVTIGKDFEAAHPGTKITFSFGPSSGLATQIVNGSPADVFASASAGTMKTAADAGAVDTARLFARNSMTIVVPQDNPAKVDELSDLADSNVKVAICAAEVPCGVAAHKVFDTAKLTVKPISEEADVTAVLTKVTLGEVDAGIVYVTDASGAQDKVGTIDIPAADNATTDYPIAVVKDSAHHDLAQQFADFVLQPTAAKVLADAGFQSAG</sequence>
<protein>
    <submittedName>
        <fullName evidence="6">Molybdate ABC transporter substrate-binding protein</fullName>
    </submittedName>
</protein>
<evidence type="ECO:0000256" key="4">
    <source>
        <dbReference type="SAM" id="MobiDB-lite"/>
    </source>
</evidence>
<comment type="similarity">
    <text evidence="1">Belongs to the bacterial solute-binding protein ModA family.</text>
</comment>
<dbReference type="Pfam" id="PF13531">
    <property type="entry name" value="SBP_bac_11"/>
    <property type="match status" value="1"/>
</dbReference>
<feature type="chain" id="PRO_5046611659" evidence="5">
    <location>
        <begin position="29"/>
        <end position="274"/>
    </location>
</feature>
<dbReference type="CDD" id="cd13538">
    <property type="entry name" value="PBP2_ModA_like_1"/>
    <property type="match status" value="1"/>
</dbReference>
<dbReference type="PROSITE" id="PS51257">
    <property type="entry name" value="PROKAR_LIPOPROTEIN"/>
    <property type="match status" value="1"/>
</dbReference>
<gene>
    <name evidence="6" type="primary">modA</name>
    <name evidence="6" type="ORF">GCM10009811_16830</name>
</gene>
<evidence type="ECO:0000256" key="2">
    <source>
        <dbReference type="ARBA" id="ARBA00022723"/>
    </source>
</evidence>
<comment type="caution">
    <text evidence="6">The sequence shown here is derived from an EMBL/GenBank/DDBJ whole genome shotgun (WGS) entry which is preliminary data.</text>
</comment>
<keyword evidence="3 5" id="KW-0732">Signal</keyword>
<dbReference type="PANTHER" id="PTHR30632:SF0">
    <property type="entry name" value="SULFATE-BINDING PROTEIN"/>
    <property type="match status" value="1"/>
</dbReference>
<name>A0ABN2LL87_9MICO</name>
<evidence type="ECO:0000313" key="6">
    <source>
        <dbReference type="EMBL" id="GAA1792619.1"/>
    </source>
</evidence>